<keyword evidence="3" id="KW-1185">Reference proteome</keyword>
<reference evidence="2" key="1">
    <citation type="journal article" date="2020" name="bioRxiv">
        <title>Historical genomics reveals the evolutionary mechanisms behind multiple outbreaks of the host-specific coffee wilt pathogen Fusarium xylarioides.</title>
        <authorList>
            <person name="Peck D."/>
            <person name="Nowell R.W."/>
            <person name="Flood J."/>
            <person name="Ryan M.J."/>
            <person name="Barraclough T.G."/>
        </authorList>
    </citation>
    <scope>NUCLEOTIDE SEQUENCE</scope>
    <source>
        <strain evidence="2">IMI 127659i</strain>
    </source>
</reference>
<feature type="compositionally biased region" description="Basic and acidic residues" evidence="1">
    <location>
        <begin position="204"/>
        <end position="217"/>
    </location>
</feature>
<reference evidence="2" key="2">
    <citation type="submission" date="2020-10" db="EMBL/GenBank/DDBJ databases">
        <authorList>
            <person name="Peck L.D."/>
            <person name="Nowell R.W."/>
            <person name="Flood J."/>
            <person name="Ryan M.J."/>
            <person name="Barraclough T.G."/>
        </authorList>
    </citation>
    <scope>NUCLEOTIDE SEQUENCE</scope>
    <source>
        <strain evidence="2">IMI 127659i</strain>
    </source>
</reference>
<proteinExistence type="predicted"/>
<feature type="compositionally biased region" description="Polar residues" evidence="1">
    <location>
        <begin position="124"/>
        <end position="135"/>
    </location>
</feature>
<comment type="caution">
    <text evidence="2">The sequence shown here is derived from an EMBL/GenBank/DDBJ whole genome shotgun (WGS) entry which is preliminary data.</text>
</comment>
<evidence type="ECO:0000313" key="3">
    <source>
        <dbReference type="Proteomes" id="UP000750502"/>
    </source>
</evidence>
<dbReference type="OrthoDB" id="4161595at2759"/>
<feature type="region of interest" description="Disordered" evidence="1">
    <location>
        <begin position="195"/>
        <end position="217"/>
    </location>
</feature>
<evidence type="ECO:0000313" key="2">
    <source>
        <dbReference type="EMBL" id="KAG5774123.1"/>
    </source>
</evidence>
<gene>
    <name evidence="2" type="ORF">H9Q72_000412</name>
</gene>
<organism evidence="2 3">
    <name type="scientific">Fusarium xylarioides</name>
    <dbReference type="NCBI Taxonomy" id="221167"/>
    <lineage>
        <taxon>Eukaryota</taxon>
        <taxon>Fungi</taxon>
        <taxon>Dikarya</taxon>
        <taxon>Ascomycota</taxon>
        <taxon>Pezizomycotina</taxon>
        <taxon>Sordariomycetes</taxon>
        <taxon>Hypocreomycetidae</taxon>
        <taxon>Hypocreales</taxon>
        <taxon>Nectriaceae</taxon>
        <taxon>Fusarium</taxon>
        <taxon>Fusarium fujikuroi species complex</taxon>
    </lineage>
</organism>
<accession>A0A9P7IPA0</accession>
<name>A0A9P7IPA0_9HYPO</name>
<protein>
    <submittedName>
        <fullName evidence="2">Uncharacterized protein</fullName>
    </submittedName>
</protein>
<feature type="region of interest" description="Disordered" evidence="1">
    <location>
        <begin position="124"/>
        <end position="144"/>
    </location>
</feature>
<dbReference type="EMBL" id="JADFTT010000005">
    <property type="protein sequence ID" value="KAG5774123.1"/>
    <property type="molecule type" value="Genomic_DNA"/>
</dbReference>
<evidence type="ECO:0000256" key="1">
    <source>
        <dbReference type="SAM" id="MobiDB-lite"/>
    </source>
</evidence>
<dbReference type="AlphaFoldDB" id="A0A9P7IPA0"/>
<dbReference type="Proteomes" id="UP000750502">
    <property type="component" value="Unassembled WGS sequence"/>
</dbReference>
<sequence length="217" mass="24329">MPMVARADQMYGTAGYAAQHSRDNHHFLASAVNTQLTPAPLNYPSYGTPPSQASGALYSYPVPEERHPQLRMSGLDNSLHYSMADERLYSDAPRSQIHQPYWFSAETGSNTRIGRSMNQYQQHTLASVDQASLRPSRQHPNEEVPEYGVADLVTDEGVPTTQQAMAYRPRFQHGYASPPEFDDALARGNYQTYQHNLSTNGDEENIHGDRVSDSNRQ</sequence>